<keyword evidence="7" id="KW-0067">ATP-binding</keyword>
<evidence type="ECO:0000256" key="6">
    <source>
        <dbReference type="ARBA" id="ARBA00022839"/>
    </source>
</evidence>
<evidence type="ECO:0000256" key="7">
    <source>
        <dbReference type="ARBA" id="ARBA00022840"/>
    </source>
</evidence>
<keyword evidence="4" id="KW-0378">Hydrolase</keyword>
<dbReference type="InterPro" id="IPR038726">
    <property type="entry name" value="PDDEXK_AddAB-type"/>
</dbReference>
<evidence type="ECO:0000256" key="8">
    <source>
        <dbReference type="ARBA" id="ARBA00023125"/>
    </source>
</evidence>
<dbReference type="GO" id="GO:0004386">
    <property type="term" value="F:helicase activity"/>
    <property type="evidence" value="ECO:0007669"/>
    <property type="project" value="UniProtKB-KW"/>
</dbReference>
<evidence type="ECO:0000259" key="10">
    <source>
        <dbReference type="PROSITE" id="PS51217"/>
    </source>
</evidence>
<keyword evidence="8" id="KW-0238">DNA-binding</keyword>
<organism evidence="11 12">
    <name type="scientific">candidate division KSB3 bacterium</name>
    <dbReference type="NCBI Taxonomy" id="2044937"/>
    <lineage>
        <taxon>Bacteria</taxon>
        <taxon>candidate division KSB3</taxon>
    </lineage>
</organism>
<evidence type="ECO:0000256" key="2">
    <source>
        <dbReference type="ARBA" id="ARBA00022741"/>
    </source>
</evidence>
<dbReference type="PANTHER" id="PTHR30591">
    <property type="entry name" value="RECBCD ENZYME SUBUNIT RECC"/>
    <property type="match status" value="1"/>
</dbReference>
<evidence type="ECO:0000256" key="3">
    <source>
        <dbReference type="ARBA" id="ARBA00022763"/>
    </source>
</evidence>
<keyword evidence="6" id="KW-0269">Exonuclease</keyword>
<keyword evidence="9" id="KW-0234">DNA repair</keyword>
<evidence type="ECO:0000313" key="11">
    <source>
        <dbReference type="EMBL" id="PID55989.1"/>
    </source>
</evidence>
<dbReference type="GO" id="GO:0003677">
    <property type="term" value="F:DNA binding"/>
    <property type="evidence" value="ECO:0007669"/>
    <property type="project" value="UniProtKB-KW"/>
</dbReference>
<proteinExistence type="predicted"/>
<gene>
    <name evidence="11" type="ORF">CSB45_13630</name>
</gene>
<dbReference type="AlphaFoldDB" id="A0A2G6E1M3"/>
<accession>A0A2G6E1M3</accession>
<dbReference type="Gene3D" id="3.40.50.300">
    <property type="entry name" value="P-loop containing nucleotide triphosphate hydrolases"/>
    <property type="match status" value="2"/>
</dbReference>
<dbReference type="InterPro" id="IPR011604">
    <property type="entry name" value="PDDEXK-like_dom_sf"/>
</dbReference>
<dbReference type="Proteomes" id="UP000229740">
    <property type="component" value="Unassembled WGS sequence"/>
</dbReference>
<dbReference type="EMBL" id="PDPS01000040">
    <property type="protein sequence ID" value="PID55989.1"/>
    <property type="molecule type" value="Genomic_DNA"/>
</dbReference>
<dbReference type="GO" id="GO:0006281">
    <property type="term" value="P:DNA repair"/>
    <property type="evidence" value="ECO:0007669"/>
    <property type="project" value="UniProtKB-KW"/>
</dbReference>
<dbReference type="InterPro" id="IPR027417">
    <property type="entry name" value="P-loop_NTPase"/>
</dbReference>
<feature type="domain" description="UvrD-like helicase C-terminal" evidence="10">
    <location>
        <begin position="278"/>
        <end position="609"/>
    </location>
</feature>
<keyword evidence="5" id="KW-0347">Helicase</keyword>
<evidence type="ECO:0000313" key="12">
    <source>
        <dbReference type="Proteomes" id="UP000229740"/>
    </source>
</evidence>
<evidence type="ECO:0000256" key="4">
    <source>
        <dbReference type="ARBA" id="ARBA00022801"/>
    </source>
</evidence>
<name>A0A2G6E1M3_9BACT</name>
<dbReference type="GO" id="GO:0006310">
    <property type="term" value="P:DNA recombination"/>
    <property type="evidence" value="ECO:0007669"/>
    <property type="project" value="TreeGrafter"/>
</dbReference>
<keyword evidence="3" id="KW-0227">DNA damage</keyword>
<evidence type="ECO:0000256" key="1">
    <source>
        <dbReference type="ARBA" id="ARBA00022722"/>
    </source>
</evidence>
<reference evidence="11 12" key="1">
    <citation type="submission" date="2017-10" db="EMBL/GenBank/DDBJ databases">
        <title>Novel microbial diversity and functional potential in the marine mammal oral microbiome.</title>
        <authorList>
            <person name="Dudek N.K."/>
            <person name="Sun C.L."/>
            <person name="Burstein D."/>
            <person name="Kantor R.S."/>
            <person name="Aliaga Goltsman D.S."/>
            <person name="Bik E.M."/>
            <person name="Thomas B.C."/>
            <person name="Banfield J.F."/>
            <person name="Relman D.A."/>
        </authorList>
    </citation>
    <scope>NUCLEOTIDE SEQUENCE [LARGE SCALE GENOMIC DNA]</scope>
    <source>
        <strain evidence="11">DOLZORAL124_49_17</strain>
    </source>
</reference>
<dbReference type="PANTHER" id="PTHR30591:SF1">
    <property type="entry name" value="RECBCD ENZYME SUBUNIT RECC"/>
    <property type="match status" value="1"/>
</dbReference>
<keyword evidence="2" id="KW-0547">Nucleotide-binding</keyword>
<dbReference type="Gene3D" id="3.90.320.10">
    <property type="match status" value="1"/>
</dbReference>
<dbReference type="SUPFAM" id="SSF52540">
    <property type="entry name" value="P-loop containing nucleoside triphosphate hydrolases"/>
    <property type="match status" value="1"/>
</dbReference>
<dbReference type="InterPro" id="IPR014017">
    <property type="entry name" value="DNA_helicase_UvrD-like_C"/>
</dbReference>
<dbReference type="PROSITE" id="PS51217">
    <property type="entry name" value="UVRD_HELICASE_CTER"/>
    <property type="match status" value="1"/>
</dbReference>
<sequence length="1199" mass="137962">MPSNVPKLNKDAVRMPNVTVLYGPAYDGKNDETFEKCLQLIREHEAQSCVYLVRSDVRVRRLRDRILREFSGCFHFPVSTLPDFFKALYQRRPEHKALLGELEQKILIEDLLHAQLERRRGRSCFRAYREHPGIVTKVRDFLDDLRRVGFASAEELATSLHACRGRQPRIYQEVLDIFRSYTEHLETSAKIDESGIFLELAHAAQTGSLDIGLWTDSPELLVLEGYYELTRPVQQIFSALCAQFEQTFITVDVAENPYEYAEAADIPKSSRVYRHILPYIRESGFSVRRYTPDAFGSLQPQRRTDRDRIPARDARELFIHASADRREEVTRIAKTIRQLQQQGRIVHLHEIGVAFPQIEQYEHAIRDIFPRYGIPFSMFHGYSLASSPLVITIFRLFRVLLEDGRLDSVHALFSSPLVQWSPLPPHDSSREAHATLTLDAGSIHHLESLAQRLEIRQGRSVWIEKLLSAQAAPSSCEEKRDATPFSEPAFQNSTPGQDIEKTIQRSIIPLLLDFFNFLGRFELTRAYDIQDFLDFIREAIRRLQLPARILQSKERSIREQESCALATLLDVLNVFEQELQKYAAPQGRYSTCRPEEFSERLRTLLAEERYYVPQQLHDSVCILGRLDTRQLRFRHFFFGGLVERDFPGQEENHIFLSAQDVELLGLPTDHDRLEESAHLFHLNSLNPTEALYLSYPLQQDEKDLLRSSYIEQLIRQSDTTESVLLQHECNSADSAQTLYSSAELYAWLGRCWYDSQAQPGTAEDLKALIRELLPAERAERFLQALQAQSRQSSLQFSAFDGILAAKWTKAQLRRRYDPHKHVYSATEFDLYARCPIKFFFQYLLGLTPLMVFPTEMDALEKGMLLHKILFRFYAADPSAARSGNPTIGNVDRRFLHAQSDRARWQEEARIRMLHIAEEELEAYHFSGLFWEQFREDLLSGLSPKSLTGDSDNVGQQGLLAAFIDLESRNEDKVTPAYLEAHFGIRSLRSGGDHSSDEFGYRLSADPCELHGHTDKGRPATIRFQGKIDRIDLEDVSTANSRPKAVLYDYKTGKLPANSAVMEGRSFQLPLYVLAAREYLGDSAELVAGGYYALQNRNALEKKVFLGGTEHGSQKYFNNSRHKPSMLGSYTDVLKLLRYYADLAVQSAEKIRKGRFHPTFLKENDAGCHYCDYRRICRLDPRRMKRLRAKAHQFQEDGSG</sequence>
<keyword evidence="1" id="KW-0540">Nuclease</keyword>
<comment type="caution">
    <text evidence="11">The sequence shown here is derived from an EMBL/GenBank/DDBJ whole genome shotgun (WGS) entry which is preliminary data.</text>
</comment>
<dbReference type="GO" id="GO:0004527">
    <property type="term" value="F:exonuclease activity"/>
    <property type="evidence" value="ECO:0007669"/>
    <property type="project" value="UniProtKB-KW"/>
</dbReference>
<dbReference type="GO" id="GO:0005524">
    <property type="term" value="F:ATP binding"/>
    <property type="evidence" value="ECO:0007669"/>
    <property type="project" value="UniProtKB-KW"/>
</dbReference>
<protein>
    <recommendedName>
        <fullName evidence="10">UvrD-like helicase C-terminal domain-containing protein</fullName>
    </recommendedName>
</protein>
<evidence type="ECO:0000256" key="9">
    <source>
        <dbReference type="ARBA" id="ARBA00023204"/>
    </source>
</evidence>
<dbReference type="Pfam" id="PF12705">
    <property type="entry name" value="PDDEXK_1"/>
    <property type="match status" value="1"/>
</dbReference>
<evidence type="ECO:0000256" key="5">
    <source>
        <dbReference type="ARBA" id="ARBA00022806"/>
    </source>
</evidence>